<gene>
    <name evidence="3" type="ORF">DZD52_05855</name>
    <name evidence="2" type="ORF">M3O51_06475</name>
</gene>
<sequence length="127" mass="13994">MRSQQLARPQPEASRQTLSPQPAGTAATTQAQPQRDEDKPNQVPGTTSLKLSTSPRDWLARHDASGAQTPLKIRITAAEPDATAVQTWLTQLRDQLKHRGWPTRIELAQDRSLGTDQLRLELSGVVP</sequence>
<proteinExistence type="predicted"/>
<comment type="caution">
    <text evidence="3">The sequence shown here is derived from an EMBL/GenBank/DDBJ whole genome shotgun (WGS) entry which is preliminary data.</text>
</comment>
<evidence type="ECO:0000313" key="2">
    <source>
        <dbReference type="EMBL" id="MCL1550981.1"/>
    </source>
</evidence>
<dbReference type="GeneID" id="97212512"/>
<reference evidence="2" key="2">
    <citation type="submission" date="2022-04" db="EMBL/GenBank/DDBJ databases">
        <title>Genomic comparison of 19 strains of Xanthomonas nasturtii, a newly emerging watercress pathogen.</title>
        <authorList>
            <person name="Harrison J."/>
            <person name="Greer S."/>
            <person name="Hussain R."/>
            <person name="Lascelles D."/>
            <person name="Roberts M."/>
            <person name="Carter B."/>
            <person name="Bryning A."/>
            <person name="Carroll S."/>
            <person name="Aspin A."/>
            <person name="Cruz L."/>
            <person name="Cruz J."/>
            <person name="Grant M."/>
            <person name="Vicente J."/>
            <person name="Studholme D.J."/>
        </authorList>
    </citation>
    <scope>NUCLEOTIDE SEQUENCE</scope>
    <source>
        <strain evidence="2">10016B</strain>
    </source>
</reference>
<dbReference type="Proteomes" id="UP000259570">
    <property type="component" value="Unassembled WGS sequence"/>
</dbReference>
<feature type="compositionally biased region" description="Polar residues" evidence="1">
    <location>
        <begin position="43"/>
        <end position="55"/>
    </location>
</feature>
<dbReference type="EMBL" id="JAMBED010000009">
    <property type="protein sequence ID" value="MCL1550981.1"/>
    <property type="molecule type" value="Genomic_DNA"/>
</dbReference>
<reference evidence="3 4" key="1">
    <citation type="submission" date="2018-08" db="EMBL/GenBank/DDBJ databases">
        <title>Genome sequencing of X. nasturtii WHRI 8984.</title>
        <authorList>
            <person name="Studholme D.J."/>
            <person name="Mchugh J."/>
            <person name="Vicente J."/>
        </authorList>
    </citation>
    <scope>NUCLEOTIDE SEQUENCE [LARGE SCALE GENOMIC DNA]</scope>
    <source>
        <strain evidence="3 4">WHRI 8984</strain>
    </source>
</reference>
<feature type="region of interest" description="Disordered" evidence="1">
    <location>
        <begin position="1"/>
        <end position="57"/>
    </location>
</feature>
<feature type="compositionally biased region" description="Low complexity" evidence="1">
    <location>
        <begin position="20"/>
        <end position="33"/>
    </location>
</feature>
<protein>
    <submittedName>
        <fullName evidence="3">Uncharacterized protein</fullName>
    </submittedName>
</protein>
<evidence type="ECO:0000313" key="5">
    <source>
        <dbReference type="Proteomes" id="UP001167357"/>
    </source>
</evidence>
<dbReference type="RefSeq" id="WP_116905339.1">
    <property type="nucleotide sequence ID" value="NZ_CP142084.2"/>
</dbReference>
<dbReference type="EMBL" id="QUZM01000008">
    <property type="protein sequence ID" value="RFF40764.1"/>
    <property type="molecule type" value="Genomic_DNA"/>
</dbReference>
<organism evidence="3 4">
    <name type="scientific">Xanthomonas nasturtii</name>
    <dbReference type="NCBI Taxonomy" id="1843581"/>
    <lineage>
        <taxon>Bacteria</taxon>
        <taxon>Pseudomonadati</taxon>
        <taxon>Pseudomonadota</taxon>
        <taxon>Gammaproteobacteria</taxon>
        <taxon>Lysobacterales</taxon>
        <taxon>Lysobacteraceae</taxon>
        <taxon>Xanthomonas</taxon>
    </lineage>
</organism>
<evidence type="ECO:0000256" key="1">
    <source>
        <dbReference type="SAM" id="MobiDB-lite"/>
    </source>
</evidence>
<dbReference type="Proteomes" id="UP001167357">
    <property type="component" value="Unassembled WGS sequence"/>
</dbReference>
<dbReference type="OrthoDB" id="6005489at2"/>
<dbReference type="AlphaFoldDB" id="A0A3E1KPM8"/>
<name>A0A3E1KPM8_9XANT</name>
<evidence type="ECO:0000313" key="4">
    <source>
        <dbReference type="Proteomes" id="UP000259570"/>
    </source>
</evidence>
<evidence type="ECO:0000313" key="3">
    <source>
        <dbReference type="EMBL" id="RFF40764.1"/>
    </source>
</evidence>
<feature type="compositionally biased region" description="Polar residues" evidence="1">
    <location>
        <begin position="1"/>
        <end position="19"/>
    </location>
</feature>
<accession>A0A3E1KPM8</accession>
<keyword evidence="5" id="KW-1185">Reference proteome</keyword>